<dbReference type="GO" id="GO:0016491">
    <property type="term" value="F:oxidoreductase activity"/>
    <property type="evidence" value="ECO:0007669"/>
    <property type="project" value="InterPro"/>
</dbReference>
<dbReference type="Gene3D" id="3.40.47.10">
    <property type="match status" value="1"/>
</dbReference>
<dbReference type="AlphaFoldDB" id="D4DAF7"/>
<dbReference type="PANTHER" id="PTHR43775:SF49">
    <property type="entry name" value="SYNTHASE, PUTATIVE (JCVI)-RELATED"/>
    <property type="match status" value="1"/>
</dbReference>
<evidence type="ECO:0000256" key="4">
    <source>
        <dbReference type="ARBA" id="ARBA00023268"/>
    </source>
</evidence>
<dbReference type="KEGG" id="tve:TRV_04104"/>
<comment type="caution">
    <text evidence="8">The sequence shown here is derived from an EMBL/GenBank/DDBJ whole genome shotgun (WGS) entry which is preliminary data.</text>
</comment>
<evidence type="ECO:0000256" key="3">
    <source>
        <dbReference type="ARBA" id="ARBA00022679"/>
    </source>
</evidence>
<keyword evidence="9" id="KW-1185">Reference proteome</keyword>
<dbReference type="CDD" id="cd05195">
    <property type="entry name" value="enoyl_red"/>
    <property type="match status" value="1"/>
</dbReference>
<evidence type="ECO:0000259" key="7">
    <source>
        <dbReference type="PROSITE" id="PS52004"/>
    </source>
</evidence>
<dbReference type="InterPro" id="IPR057326">
    <property type="entry name" value="KR_dom"/>
</dbReference>
<dbReference type="SMART" id="SM00822">
    <property type="entry name" value="PKS_KR"/>
    <property type="match status" value="1"/>
</dbReference>
<keyword evidence="2" id="KW-0597">Phosphoprotein</keyword>
<feature type="domain" description="Carrier" evidence="6">
    <location>
        <begin position="1094"/>
        <end position="1174"/>
    </location>
</feature>
<dbReference type="Pfam" id="PF23114">
    <property type="entry name" value="NAD-bd_HRPKS_sdrA"/>
    <property type="match status" value="1"/>
</dbReference>
<dbReference type="Gene3D" id="3.90.180.10">
    <property type="entry name" value="Medium-chain alcohol dehydrogenases, catalytic domain"/>
    <property type="match status" value="1"/>
</dbReference>
<dbReference type="InterPro" id="IPR016039">
    <property type="entry name" value="Thiolase-like"/>
</dbReference>
<feature type="compositionally biased region" description="Polar residues" evidence="5">
    <location>
        <begin position="31"/>
        <end position="40"/>
    </location>
</feature>
<dbReference type="Gene3D" id="3.40.50.720">
    <property type="entry name" value="NAD(P)-binding Rossmann-like Domain"/>
    <property type="match status" value="2"/>
</dbReference>
<dbReference type="SUPFAM" id="SSF50129">
    <property type="entry name" value="GroES-like"/>
    <property type="match status" value="1"/>
</dbReference>
<dbReference type="InterPro" id="IPR009081">
    <property type="entry name" value="PP-bd_ACP"/>
</dbReference>
<dbReference type="Pfam" id="PF00109">
    <property type="entry name" value="ketoacyl-synt"/>
    <property type="match status" value="1"/>
</dbReference>
<name>D4DAF7_TRIVH</name>
<dbReference type="InterPro" id="IPR036736">
    <property type="entry name" value="ACP-like_sf"/>
</dbReference>
<dbReference type="GO" id="GO:0044550">
    <property type="term" value="P:secondary metabolite biosynthetic process"/>
    <property type="evidence" value="ECO:0007669"/>
    <property type="project" value="TreeGrafter"/>
</dbReference>
<organism evidence="8 9">
    <name type="scientific">Trichophyton verrucosum (strain HKI 0517)</name>
    <dbReference type="NCBI Taxonomy" id="663202"/>
    <lineage>
        <taxon>Eukaryota</taxon>
        <taxon>Fungi</taxon>
        <taxon>Dikarya</taxon>
        <taxon>Ascomycota</taxon>
        <taxon>Pezizomycotina</taxon>
        <taxon>Eurotiomycetes</taxon>
        <taxon>Eurotiomycetidae</taxon>
        <taxon>Onygenales</taxon>
        <taxon>Arthrodermataceae</taxon>
        <taxon>Trichophyton</taxon>
    </lineage>
</organism>
<dbReference type="InterPro" id="IPR014030">
    <property type="entry name" value="Ketoacyl_synth_N"/>
</dbReference>
<dbReference type="InterPro" id="IPR013154">
    <property type="entry name" value="ADH-like_N"/>
</dbReference>
<dbReference type="PROSITE" id="PS50075">
    <property type="entry name" value="CARRIER"/>
    <property type="match status" value="1"/>
</dbReference>
<gene>
    <name evidence="8" type="ORF">TRV_04104</name>
</gene>
<evidence type="ECO:0000256" key="1">
    <source>
        <dbReference type="ARBA" id="ARBA00022450"/>
    </source>
</evidence>
<evidence type="ECO:0000256" key="5">
    <source>
        <dbReference type="SAM" id="MobiDB-lite"/>
    </source>
</evidence>
<dbReference type="InterPro" id="IPR013968">
    <property type="entry name" value="PKS_KR"/>
</dbReference>
<dbReference type="CDD" id="cd00833">
    <property type="entry name" value="PKS"/>
    <property type="match status" value="1"/>
</dbReference>
<accession>D4DAF7</accession>
<dbReference type="EMBL" id="ACYE01000208">
    <property type="protein sequence ID" value="EFE41155.1"/>
    <property type="molecule type" value="Genomic_DNA"/>
</dbReference>
<dbReference type="HOGENOM" id="CLU_000022_31_8_1"/>
<dbReference type="InterPro" id="IPR056501">
    <property type="entry name" value="NAD-bd_HRPKS_sdrA"/>
</dbReference>
<evidence type="ECO:0000313" key="8">
    <source>
        <dbReference type="EMBL" id="EFE41155.1"/>
    </source>
</evidence>
<dbReference type="Pfam" id="PF13602">
    <property type="entry name" value="ADH_zinc_N_2"/>
    <property type="match status" value="1"/>
</dbReference>
<dbReference type="Proteomes" id="UP000008383">
    <property type="component" value="Unassembled WGS sequence"/>
</dbReference>
<dbReference type="Pfam" id="PF08240">
    <property type="entry name" value="ADH_N"/>
    <property type="match status" value="1"/>
</dbReference>
<dbReference type="RefSeq" id="XP_003021773.1">
    <property type="nucleotide sequence ID" value="XM_003021727.1"/>
</dbReference>
<dbReference type="GO" id="GO:0004312">
    <property type="term" value="F:fatty acid synthase activity"/>
    <property type="evidence" value="ECO:0007669"/>
    <property type="project" value="TreeGrafter"/>
</dbReference>
<keyword evidence="3" id="KW-0808">Transferase</keyword>
<reference evidence="9" key="1">
    <citation type="journal article" date="2011" name="Genome Biol.">
        <title>Comparative and functional genomics provide insights into the pathogenicity of dermatophytic fungi.</title>
        <authorList>
            <person name="Burmester A."/>
            <person name="Shelest E."/>
            <person name="Gloeckner G."/>
            <person name="Heddergott C."/>
            <person name="Schindler S."/>
            <person name="Staib P."/>
            <person name="Heidel A."/>
            <person name="Felder M."/>
            <person name="Petzold A."/>
            <person name="Szafranski K."/>
            <person name="Feuermann M."/>
            <person name="Pedruzzi I."/>
            <person name="Priebe S."/>
            <person name="Groth M."/>
            <person name="Winkler R."/>
            <person name="Li W."/>
            <person name="Kniemeyer O."/>
            <person name="Schroeckh V."/>
            <person name="Hertweck C."/>
            <person name="Hube B."/>
            <person name="White T.C."/>
            <person name="Platzer M."/>
            <person name="Guthke R."/>
            <person name="Heitman J."/>
            <person name="Woestemeyer J."/>
            <person name="Zipfel P.F."/>
            <person name="Monod M."/>
            <person name="Brakhage A.A."/>
        </authorList>
    </citation>
    <scope>NUCLEOTIDE SEQUENCE [LARGE SCALE GENOMIC DNA]</scope>
    <source>
        <strain evidence="9">HKI 0517</strain>
    </source>
</reference>
<dbReference type="SUPFAM" id="SSF53901">
    <property type="entry name" value="Thiolase-like"/>
    <property type="match status" value="1"/>
</dbReference>
<dbReference type="InterPro" id="IPR050091">
    <property type="entry name" value="PKS_NRPS_Biosynth_Enz"/>
</dbReference>
<dbReference type="OrthoDB" id="329835at2759"/>
<dbReference type="InterPro" id="IPR036291">
    <property type="entry name" value="NAD(P)-bd_dom_sf"/>
</dbReference>
<keyword evidence="4" id="KW-0511">Multifunctional enzyme</keyword>
<dbReference type="SUPFAM" id="SSF47336">
    <property type="entry name" value="ACP-like"/>
    <property type="match status" value="1"/>
</dbReference>
<keyword evidence="1" id="KW-0596">Phosphopantetheine</keyword>
<dbReference type="PANTHER" id="PTHR43775">
    <property type="entry name" value="FATTY ACID SYNTHASE"/>
    <property type="match status" value="1"/>
</dbReference>
<dbReference type="SUPFAM" id="SSF51735">
    <property type="entry name" value="NAD(P)-binding Rossmann-fold domains"/>
    <property type="match status" value="2"/>
</dbReference>
<sequence>MAIQNEGSAIIDSQPRPVTLNHNKNEPEEGQSVTSGSGWQMKTPKNEGCPPVAIVGMALRAPGGVKSPDELWRLLLEKKNGICEVPGNRYNIDSFYSENKTHMVKTRHGYFLDEDPACFDASFFAINSHEAGQMDPQQRKLMEVFWECLESAGETDWKGKNIGCYVGVYGEDWLDLASKDPQYTNRYHILGTGQFALSNRLSWQYDFRGPRFFTLWPKFKWLSRIYTNCLPLVADFYYTNCNQGLHPEWRSGDDDKPEQPGLSPEQWEQQLHTAGFSGVDAISFDFDAPHQTSFSILSSAKPSSSPKTDVTLLTGDTPCPWTKKIASSLEKIGYRVHWGRLDQSPPTNQCIVSVLDLESPYLHNLSEEKYIALHSYLTKIGKSRMIWVTRMNQLECSDPNFSIIFGLARTLRNEMGLDISTFETDMFNSAAINGLSKVLDKIEWSRASSALDPDYEFAFHNGSIYNGRCHWMSAQSQMPIESLGETPRKLAIKSIGSVDSLYWQPFADATELTGDEIEVDMHYIGLNFRDVMVATGLFGDPKEFGIEGSGIVRRVASGVVDFKPGDRVFVLDTGAFRTRVVKPAHTVLPILDTMTLEDAATIPCVYLTSIMCLETFSRVREGEVCKKIGAQIFATVGNEEKVQYLVNEFGIPRHHIFNSRNADFLPGIMRETGGRGVDVVLNSLSGKLLHTSWQCVAPFGKMVELGKRDFLSNGRLDMAPMMENRSFIGFDLGHWINADHGILRHQGSLKPIRPIKVYDAADVSEAFRYMQQGTHMGKIVIRLPQDLSAIPLAGVKAPVEFSPDVSYLLVGGLGGLGRSISAWMVEQGARHLVYLSRTAGQTDKDRAFIRELEDQGCHAVCVAGSVVNIADVRSAIAQCPKPLAGVFQLSTVLKDRTFSKMSYEDWTTCLNTKVQGTWNLHEALQNEKDLEFLVLFGSVSGVCGNVGQANYAAANGFLTSFTQYRRQLGLPASVLELGIVDEIGMASENEAALQNARSTSLRLIYENELIEGVRLAIYQCRNPPPADSLTSSSSIIGLGNTKPLTEPGVRPLWARDARFALYSNLAGNGNDGTAGEANNGVKLLLSKIGQSASYLNTEESKSILQGVLGMMVRQSMAHTQDMDEDELAGVNIDSLTAIEMQNWFRRNMGLEISLAEIGKAGVVGNLAETIHGLMKVKYGVTGKQDGADPENDLD</sequence>
<dbReference type="InterPro" id="IPR020843">
    <property type="entry name" value="ER"/>
</dbReference>
<proteinExistence type="predicted"/>
<dbReference type="SMART" id="SM00825">
    <property type="entry name" value="PKS_KS"/>
    <property type="match status" value="1"/>
</dbReference>
<protein>
    <submittedName>
        <fullName evidence="8">Uncharacterized protein</fullName>
    </submittedName>
</protein>
<feature type="domain" description="Ketosynthase family 3 (KS3)" evidence="7">
    <location>
        <begin position="49"/>
        <end position="210"/>
    </location>
</feature>
<dbReference type="InterPro" id="IPR011032">
    <property type="entry name" value="GroES-like_sf"/>
</dbReference>
<evidence type="ECO:0000259" key="6">
    <source>
        <dbReference type="PROSITE" id="PS50075"/>
    </source>
</evidence>
<dbReference type="InterPro" id="IPR020841">
    <property type="entry name" value="PKS_Beta-ketoAc_synthase_dom"/>
</dbReference>
<dbReference type="GO" id="GO:0006633">
    <property type="term" value="P:fatty acid biosynthetic process"/>
    <property type="evidence" value="ECO:0007669"/>
    <property type="project" value="TreeGrafter"/>
</dbReference>
<evidence type="ECO:0000313" key="9">
    <source>
        <dbReference type="Proteomes" id="UP000008383"/>
    </source>
</evidence>
<feature type="region of interest" description="Disordered" evidence="5">
    <location>
        <begin position="1"/>
        <end position="44"/>
    </location>
</feature>
<dbReference type="GeneID" id="9578653"/>
<dbReference type="SMART" id="SM00829">
    <property type="entry name" value="PKS_ER"/>
    <property type="match status" value="1"/>
</dbReference>
<dbReference type="Pfam" id="PF08659">
    <property type="entry name" value="KR"/>
    <property type="match status" value="1"/>
</dbReference>
<evidence type="ECO:0000256" key="2">
    <source>
        <dbReference type="ARBA" id="ARBA00022553"/>
    </source>
</evidence>
<dbReference type="PROSITE" id="PS52004">
    <property type="entry name" value="KS3_2"/>
    <property type="match status" value="1"/>
</dbReference>